<evidence type="ECO:0000313" key="7">
    <source>
        <dbReference type="Proteomes" id="UP001589858"/>
    </source>
</evidence>
<protein>
    <submittedName>
        <fullName evidence="6">Pectinesterase family protein</fullName>
    </submittedName>
</protein>
<evidence type="ECO:0000256" key="4">
    <source>
        <dbReference type="SAM" id="SignalP"/>
    </source>
</evidence>
<gene>
    <name evidence="6" type="ORF">ACFFF8_05720</name>
</gene>
<comment type="caution">
    <text evidence="6">The sequence shown here is derived from an EMBL/GenBank/DDBJ whole genome shotgun (WGS) entry which is preliminary data.</text>
</comment>
<feature type="domain" description="Pectinesterase catalytic" evidence="5">
    <location>
        <begin position="45"/>
        <end position="322"/>
    </location>
</feature>
<name>A0ABV6S5H4_9SPHN</name>
<dbReference type="PANTHER" id="PTHR31321">
    <property type="entry name" value="ACYL-COA THIOESTER HYDROLASE YBHC-RELATED"/>
    <property type="match status" value="1"/>
</dbReference>
<accession>A0ABV6S5H4</accession>
<dbReference type="Pfam" id="PF01095">
    <property type="entry name" value="Pectinesterase"/>
    <property type="match status" value="1"/>
</dbReference>
<keyword evidence="3" id="KW-0063">Aspartyl esterase</keyword>
<evidence type="ECO:0000256" key="3">
    <source>
        <dbReference type="ARBA" id="ARBA00023085"/>
    </source>
</evidence>
<evidence type="ECO:0000259" key="5">
    <source>
        <dbReference type="Pfam" id="PF01095"/>
    </source>
</evidence>
<organism evidence="6 7">
    <name type="scientific">Novosphingobium clariflavum</name>
    <dbReference type="NCBI Taxonomy" id="2029884"/>
    <lineage>
        <taxon>Bacteria</taxon>
        <taxon>Pseudomonadati</taxon>
        <taxon>Pseudomonadota</taxon>
        <taxon>Alphaproteobacteria</taxon>
        <taxon>Sphingomonadales</taxon>
        <taxon>Sphingomonadaceae</taxon>
        <taxon>Novosphingobium</taxon>
    </lineage>
</organism>
<dbReference type="SUPFAM" id="SSF51126">
    <property type="entry name" value="Pectin lyase-like"/>
    <property type="match status" value="1"/>
</dbReference>
<sequence>MIATRLIALSLACMLALPAQPAIAAPPSAELAVKPDCKGSKARCYTSIGSALEAAARDDSGRWITIRVAAGDYAEKPVITRDRIRLVGAGRGVTRVHFGAVAQTAKAYHRNGWGTPGSATLTINAREIAVRDLTIENTYDYLANDRLPEGAEARIANPQAAALLLDIASDRVRLDRVALLGYQDTVFANGGRALIRESLIAGNVDFIFGNGQLLIEDSEVRTRKRAAPYTPGEFQSFVAAPSTPLSQAHGLVFYRSRLTREAGVPDHAVALARPWHPTTRFADGRYADPQAVGQALFVDCFMDRHIHPDHWTEMNGTARDGTMTQVFRAQDSRFAETGSTGPGAPARAIGMTWVSPHTIAAIRRDIMTGMP</sequence>
<dbReference type="InterPro" id="IPR012334">
    <property type="entry name" value="Pectin_lyas_fold"/>
</dbReference>
<evidence type="ECO:0000256" key="2">
    <source>
        <dbReference type="ARBA" id="ARBA00022801"/>
    </source>
</evidence>
<dbReference type="InterPro" id="IPR011050">
    <property type="entry name" value="Pectin_lyase_fold/virulence"/>
</dbReference>
<dbReference type="EMBL" id="JBHLTM010000026">
    <property type="protein sequence ID" value="MFC0684084.1"/>
    <property type="molecule type" value="Genomic_DNA"/>
</dbReference>
<dbReference type="Gene3D" id="2.160.20.10">
    <property type="entry name" value="Single-stranded right-handed beta-helix, Pectin lyase-like"/>
    <property type="match status" value="1"/>
</dbReference>
<keyword evidence="7" id="KW-1185">Reference proteome</keyword>
<dbReference type="RefSeq" id="WP_267218301.1">
    <property type="nucleotide sequence ID" value="NZ_JAPCWC010000001.1"/>
</dbReference>
<comment type="similarity">
    <text evidence="1">Belongs to the pectinesterase family.</text>
</comment>
<evidence type="ECO:0000256" key="1">
    <source>
        <dbReference type="ARBA" id="ARBA00008891"/>
    </source>
</evidence>
<keyword evidence="2" id="KW-0378">Hydrolase</keyword>
<proteinExistence type="inferred from homology"/>
<keyword evidence="4" id="KW-0732">Signal</keyword>
<evidence type="ECO:0000313" key="6">
    <source>
        <dbReference type="EMBL" id="MFC0684084.1"/>
    </source>
</evidence>
<feature type="chain" id="PRO_5046948777" evidence="4">
    <location>
        <begin position="25"/>
        <end position="371"/>
    </location>
</feature>
<reference evidence="6 7" key="1">
    <citation type="submission" date="2024-09" db="EMBL/GenBank/DDBJ databases">
        <authorList>
            <person name="Sun Q."/>
            <person name="Mori K."/>
        </authorList>
    </citation>
    <scope>NUCLEOTIDE SEQUENCE [LARGE SCALE GENOMIC DNA]</scope>
    <source>
        <strain evidence="6 7">CICC 11035S</strain>
    </source>
</reference>
<dbReference type="InterPro" id="IPR000070">
    <property type="entry name" value="Pectinesterase_cat"/>
</dbReference>
<dbReference type="PANTHER" id="PTHR31321:SF57">
    <property type="entry name" value="PECTINESTERASE 53-RELATED"/>
    <property type="match status" value="1"/>
</dbReference>
<feature type="signal peptide" evidence="4">
    <location>
        <begin position="1"/>
        <end position="24"/>
    </location>
</feature>
<dbReference type="Proteomes" id="UP001589858">
    <property type="component" value="Unassembled WGS sequence"/>
</dbReference>